<sequence length="79" mass="9003">MVQQNLRPLVNRKLLLEPRPQIALDDDIIGLAIHASIQECSTGSWALAAYSQIRRLGEIVAKEIDRRISEVPLDIEWKK</sequence>
<name>A0AA39P964_9AGAR</name>
<keyword evidence="2" id="KW-1185">Reference proteome</keyword>
<gene>
    <name evidence="1" type="ORF">IW261DRAFT_1564409</name>
</gene>
<evidence type="ECO:0000313" key="2">
    <source>
        <dbReference type="Proteomes" id="UP001175227"/>
    </source>
</evidence>
<dbReference type="EMBL" id="JAUEPR010000011">
    <property type="protein sequence ID" value="KAK0479754.1"/>
    <property type="molecule type" value="Genomic_DNA"/>
</dbReference>
<accession>A0AA39P964</accession>
<organism evidence="1 2">
    <name type="scientific">Armillaria novae-zelandiae</name>
    <dbReference type="NCBI Taxonomy" id="153914"/>
    <lineage>
        <taxon>Eukaryota</taxon>
        <taxon>Fungi</taxon>
        <taxon>Dikarya</taxon>
        <taxon>Basidiomycota</taxon>
        <taxon>Agaricomycotina</taxon>
        <taxon>Agaricomycetes</taxon>
        <taxon>Agaricomycetidae</taxon>
        <taxon>Agaricales</taxon>
        <taxon>Marasmiineae</taxon>
        <taxon>Physalacriaceae</taxon>
        <taxon>Armillaria</taxon>
    </lineage>
</organism>
<protein>
    <submittedName>
        <fullName evidence="1">Uncharacterized protein</fullName>
    </submittedName>
</protein>
<dbReference type="Proteomes" id="UP001175227">
    <property type="component" value="Unassembled WGS sequence"/>
</dbReference>
<evidence type="ECO:0000313" key="1">
    <source>
        <dbReference type="EMBL" id="KAK0479754.1"/>
    </source>
</evidence>
<proteinExistence type="predicted"/>
<comment type="caution">
    <text evidence="1">The sequence shown here is derived from an EMBL/GenBank/DDBJ whole genome shotgun (WGS) entry which is preliminary data.</text>
</comment>
<reference evidence="1" key="1">
    <citation type="submission" date="2023-06" db="EMBL/GenBank/DDBJ databases">
        <authorList>
            <consortium name="Lawrence Berkeley National Laboratory"/>
            <person name="Ahrendt S."/>
            <person name="Sahu N."/>
            <person name="Indic B."/>
            <person name="Wong-Bajracharya J."/>
            <person name="Merenyi Z."/>
            <person name="Ke H.-M."/>
            <person name="Monk M."/>
            <person name="Kocsube S."/>
            <person name="Drula E."/>
            <person name="Lipzen A."/>
            <person name="Balint B."/>
            <person name="Henrissat B."/>
            <person name="Andreopoulos B."/>
            <person name="Martin F.M."/>
            <person name="Harder C.B."/>
            <person name="Rigling D."/>
            <person name="Ford K.L."/>
            <person name="Foster G.D."/>
            <person name="Pangilinan J."/>
            <person name="Papanicolaou A."/>
            <person name="Barry K."/>
            <person name="LaButti K."/>
            <person name="Viragh M."/>
            <person name="Koriabine M."/>
            <person name="Yan M."/>
            <person name="Riley R."/>
            <person name="Champramary S."/>
            <person name="Plett K.L."/>
            <person name="Tsai I.J."/>
            <person name="Slot J."/>
            <person name="Sipos G."/>
            <person name="Plett J."/>
            <person name="Nagy L.G."/>
            <person name="Grigoriev I.V."/>
        </authorList>
    </citation>
    <scope>NUCLEOTIDE SEQUENCE</scope>
    <source>
        <strain evidence="1">ICMP 16352</strain>
    </source>
</reference>
<dbReference type="AlphaFoldDB" id="A0AA39P964"/>